<dbReference type="InterPro" id="IPR024079">
    <property type="entry name" value="MetalloPept_cat_dom_sf"/>
</dbReference>
<dbReference type="Pfam" id="PF01432">
    <property type="entry name" value="Peptidase_M3"/>
    <property type="match status" value="1"/>
</dbReference>
<dbReference type="AlphaFoldDB" id="A0A6A6CJI6"/>
<evidence type="ECO:0000259" key="8">
    <source>
        <dbReference type="Pfam" id="PF01432"/>
    </source>
</evidence>
<dbReference type="Proteomes" id="UP000799537">
    <property type="component" value="Unassembled WGS sequence"/>
</dbReference>
<reference evidence="9" key="1">
    <citation type="journal article" date="2020" name="Stud. Mycol.">
        <title>101 Dothideomycetes genomes: a test case for predicting lifestyles and emergence of pathogens.</title>
        <authorList>
            <person name="Haridas S."/>
            <person name="Albert R."/>
            <person name="Binder M."/>
            <person name="Bloem J."/>
            <person name="Labutti K."/>
            <person name="Salamov A."/>
            <person name="Andreopoulos B."/>
            <person name="Baker S."/>
            <person name="Barry K."/>
            <person name="Bills G."/>
            <person name="Bluhm B."/>
            <person name="Cannon C."/>
            <person name="Castanera R."/>
            <person name="Culley D."/>
            <person name="Daum C."/>
            <person name="Ezra D."/>
            <person name="Gonzalez J."/>
            <person name="Henrissat B."/>
            <person name="Kuo A."/>
            <person name="Liang C."/>
            <person name="Lipzen A."/>
            <person name="Lutzoni F."/>
            <person name="Magnuson J."/>
            <person name="Mondo S."/>
            <person name="Nolan M."/>
            <person name="Ohm R."/>
            <person name="Pangilinan J."/>
            <person name="Park H.-J."/>
            <person name="Ramirez L."/>
            <person name="Alfaro M."/>
            <person name="Sun H."/>
            <person name="Tritt A."/>
            <person name="Yoshinaga Y."/>
            <person name="Zwiers L.-H."/>
            <person name="Turgeon B."/>
            <person name="Goodwin S."/>
            <person name="Spatafora J."/>
            <person name="Crous P."/>
            <person name="Grigoriev I."/>
        </authorList>
    </citation>
    <scope>NUCLEOTIDE SEQUENCE</scope>
    <source>
        <strain evidence="9">ATCC 36951</strain>
    </source>
</reference>
<proteinExistence type="inferred from homology"/>
<dbReference type="SUPFAM" id="SSF55486">
    <property type="entry name" value="Metalloproteases ('zincins'), catalytic domain"/>
    <property type="match status" value="1"/>
</dbReference>
<keyword evidence="10" id="KW-1185">Reference proteome</keyword>
<name>A0A6A6CJI6_ZASCE</name>
<dbReference type="GO" id="GO:0006518">
    <property type="term" value="P:peptide metabolic process"/>
    <property type="evidence" value="ECO:0007669"/>
    <property type="project" value="TreeGrafter"/>
</dbReference>
<evidence type="ECO:0000256" key="1">
    <source>
        <dbReference type="ARBA" id="ARBA00006040"/>
    </source>
</evidence>
<dbReference type="CDD" id="cd06455">
    <property type="entry name" value="M3A_TOP"/>
    <property type="match status" value="1"/>
</dbReference>
<gene>
    <name evidence="9" type="ORF">M409DRAFT_36542</name>
</gene>
<dbReference type="RefSeq" id="XP_033668293.1">
    <property type="nucleotide sequence ID" value="XM_033810571.1"/>
</dbReference>
<dbReference type="GO" id="GO:0005758">
    <property type="term" value="C:mitochondrial intermembrane space"/>
    <property type="evidence" value="ECO:0007669"/>
    <property type="project" value="TreeGrafter"/>
</dbReference>
<sequence>MQFPLPPPVFTGTPESILQESQHLIDQARSVQDSIATTITPDTAAFANTLLPIAHEQNERLYGRHMLEFYQNVSTDDKVREASRKAEKQFSELETELGMREDVSRLVKAVYDRNEDLDEECRRLLERQMLEYKRNGLHLGEEDRKRLQQISKELGDVKAQFEKNLSEEKGSVDFTKEELDGLPDDVFAGLESDGEGQYHLSFRPAHTSAVLGHVKIAGTRRKVYIGNVTKCNENVPLLEKAFILRDEAARLLGYSNHAEYRLEDKMEKSPQKINDFLEDVRLKLVPKGRVAIERLKQLKTEGLTARGEGNDGKFYLWDQSYYSRILVQRDYAVDHEKLAEYFPLDWVIERMLEIFAELMGMAFHQIPTGRGSENEELVWHGDVRMFAVYDDFEEGEVHKDFLGYLYMDVHPRAGKRPGLCDLSIHPGYINPSTSTRTHHPSTCLITNFPKSPTSKPTLLTHSDLWQLFHELGHGIHDLVSKTRFACFHGPETAQDFCEAPSQMLEKFCWTREVLQVLGRYWGSLSDEHRQAWQGEHPGEDIPSETIPADLIEGLLQSQTANRALFWLQSLHIAIFDMTIHQPKSHEQARNINTTKLWNALKSAILGIDAPEGDEGGHGQAIFGHLFSGYDAGFYSCLSSQVYACDMFASKFSADPLKREEGMRWRREVLEKGGSRDEMEGMRVFLGREVGSEAFGAWLGV</sequence>
<comment type="cofactor">
    <cofactor evidence="7">
        <name>Zn(2+)</name>
        <dbReference type="ChEBI" id="CHEBI:29105"/>
    </cofactor>
    <text evidence="7">Binds 1 zinc ion.</text>
</comment>
<dbReference type="EMBL" id="ML993593">
    <property type="protein sequence ID" value="KAF2167404.1"/>
    <property type="molecule type" value="Genomic_DNA"/>
</dbReference>
<evidence type="ECO:0000256" key="4">
    <source>
        <dbReference type="ARBA" id="ARBA00022801"/>
    </source>
</evidence>
<evidence type="ECO:0000313" key="9">
    <source>
        <dbReference type="EMBL" id="KAF2167404.1"/>
    </source>
</evidence>
<dbReference type="FunFam" id="3.40.390.10:FF:000074">
    <property type="entry name" value="Metalloprotease"/>
    <property type="match status" value="1"/>
</dbReference>
<evidence type="ECO:0000256" key="5">
    <source>
        <dbReference type="ARBA" id="ARBA00022833"/>
    </source>
</evidence>
<dbReference type="GO" id="GO:0006508">
    <property type="term" value="P:proteolysis"/>
    <property type="evidence" value="ECO:0007669"/>
    <property type="project" value="UniProtKB-KW"/>
</dbReference>
<dbReference type="GO" id="GO:0004222">
    <property type="term" value="F:metalloendopeptidase activity"/>
    <property type="evidence" value="ECO:0007669"/>
    <property type="project" value="InterPro"/>
</dbReference>
<dbReference type="Gene3D" id="3.40.390.10">
    <property type="entry name" value="Collagenase (Catalytic Domain)"/>
    <property type="match status" value="1"/>
</dbReference>
<dbReference type="InterPro" id="IPR024077">
    <property type="entry name" value="Neurolysin/TOP_dom2"/>
</dbReference>
<dbReference type="Gene3D" id="1.20.1050.40">
    <property type="entry name" value="Endopeptidase. Chain P, domain 1"/>
    <property type="match status" value="1"/>
</dbReference>
<keyword evidence="2 7" id="KW-0645">Protease</keyword>
<keyword evidence="5 7" id="KW-0862">Zinc</keyword>
<dbReference type="InterPro" id="IPR045090">
    <property type="entry name" value="Pept_M3A_M3B"/>
</dbReference>
<organism evidence="9 10">
    <name type="scientific">Zasmidium cellare ATCC 36951</name>
    <dbReference type="NCBI Taxonomy" id="1080233"/>
    <lineage>
        <taxon>Eukaryota</taxon>
        <taxon>Fungi</taxon>
        <taxon>Dikarya</taxon>
        <taxon>Ascomycota</taxon>
        <taxon>Pezizomycotina</taxon>
        <taxon>Dothideomycetes</taxon>
        <taxon>Dothideomycetidae</taxon>
        <taxon>Mycosphaerellales</taxon>
        <taxon>Mycosphaerellaceae</taxon>
        <taxon>Zasmidium</taxon>
    </lineage>
</organism>
<comment type="similarity">
    <text evidence="1 7">Belongs to the peptidase M3 family.</text>
</comment>
<dbReference type="PANTHER" id="PTHR11804">
    <property type="entry name" value="PROTEASE M3 THIMET OLIGOPEPTIDASE-RELATED"/>
    <property type="match status" value="1"/>
</dbReference>
<evidence type="ECO:0000313" key="10">
    <source>
        <dbReference type="Proteomes" id="UP000799537"/>
    </source>
</evidence>
<protein>
    <recommendedName>
        <fullName evidence="8">Peptidase M3A/M3B catalytic domain-containing protein</fullName>
    </recommendedName>
</protein>
<keyword evidence="4 7" id="KW-0378">Hydrolase</keyword>
<keyword evidence="3 7" id="KW-0479">Metal-binding</keyword>
<keyword evidence="6 7" id="KW-0482">Metalloprotease</keyword>
<evidence type="ECO:0000256" key="6">
    <source>
        <dbReference type="ARBA" id="ARBA00023049"/>
    </source>
</evidence>
<dbReference type="GO" id="GO:0046872">
    <property type="term" value="F:metal ion binding"/>
    <property type="evidence" value="ECO:0007669"/>
    <property type="project" value="UniProtKB-UniRule"/>
</dbReference>
<feature type="domain" description="Peptidase M3A/M3B catalytic" evidence="8">
    <location>
        <begin position="214"/>
        <end position="694"/>
    </location>
</feature>
<dbReference type="GeneID" id="54563843"/>
<dbReference type="InterPro" id="IPR001567">
    <property type="entry name" value="Pept_M3A_M3B_dom"/>
</dbReference>
<dbReference type="InterPro" id="IPR024080">
    <property type="entry name" value="Neurolysin/TOP_N"/>
</dbReference>
<accession>A0A6A6CJI6</accession>
<dbReference type="Gene3D" id="1.10.1370.10">
    <property type="entry name" value="Neurolysin, domain 3"/>
    <property type="match status" value="1"/>
</dbReference>
<evidence type="ECO:0000256" key="7">
    <source>
        <dbReference type="RuleBase" id="RU003435"/>
    </source>
</evidence>
<evidence type="ECO:0000256" key="3">
    <source>
        <dbReference type="ARBA" id="ARBA00022723"/>
    </source>
</evidence>
<dbReference type="OrthoDB" id="534666at2759"/>
<dbReference type="PANTHER" id="PTHR11804:SF84">
    <property type="entry name" value="SACCHAROLYSIN"/>
    <property type="match status" value="1"/>
</dbReference>
<evidence type="ECO:0000256" key="2">
    <source>
        <dbReference type="ARBA" id="ARBA00022670"/>
    </source>
</evidence>